<dbReference type="EMBL" id="CM055111">
    <property type="protein sequence ID" value="KAJ7518618.1"/>
    <property type="molecule type" value="Genomic_DNA"/>
</dbReference>
<dbReference type="Proteomes" id="UP001162992">
    <property type="component" value="Chromosome 20"/>
</dbReference>
<accession>A0ACC2AM29</accession>
<name>A0ACC2AM29_DIPCM</name>
<comment type="caution">
    <text evidence="1">The sequence shown here is derived from an EMBL/GenBank/DDBJ whole genome shotgun (WGS) entry which is preliminary data.</text>
</comment>
<sequence length="830" mass="91542">MNCMKNMIRQQVHDSREGQFYSAQLPNLSSIAGLLLDRVEKRPCAAGTIHFTGESSGDKADISGSTTCPAISSGACFESKRKHEDMNPVGSVNVGDNLSPTSTYRRQTKLRSLIENNATGKAERTSEKIHGRWLELRAKVSPEGCGDSDLTAEHYMAESSKSSCFEDACTLALDSVTTAAESASTTGLRQFEETQNMVSDLNYPIKIKDNEGHADKNGDQSISSTREKPNSGLKEHSNRKEDCKLLRNRKPQTSELMASVDRESCMLGSDNKSWLQLGPGLGHKSNMTKSINTSRSAMLQCDNVNLGKDQELQTLSPFQTGHSHVHKDLLAFSAMDWSGGVAGSGSEADGNFLPHTSFLISELKHKRMSTRATDESIGHGEGDRCLDFLTGAKQTSKAQHRPISYSSVPSQREPASITTEPPRAYIHLIGDRYSQRSRLSSLSSFLQPGGCDENIGFVRSNALQQVYQLPVSDGRIDQSQSYSEHPQSRRTMNNRGESVPMIPHENQSLSWRSQNFHHSHQKMTGSFACQSDKLAVTATEESGHCSTGRIQKQIVSQEWLQLARKFGPNIRFQSAIPGNMVPVGNSPFQYSLEDLELATLQHANHATQDNQVSAWSHKDLFRPTLGNALVPSTVVGPPASSPDPIYTIKRYRTSSKLPTDSTQPRYAPPGGSNYVPHAERPPAYNAISSENLELTNCPSQTGLWFLLQASNNHSRSTDFQLPQIPRGYLRVKDAKVPVSYVKKYLANKLGLSCESEIEIACNGQPLGSTLSLQHVRDTIWFHNASSNITNDQEEENMIGDAPRTVISIPKNAIMVLTYQRELPLISYKIN</sequence>
<evidence type="ECO:0000313" key="2">
    <source>
        <dbReference type="Proteomes" id="UP001162992"/>
    </source>
</evidence>
<proteinExistence type="predicted"/>
<gene>
    <name evidence="1" type="ORF">O6H91_20G000800</name>
</gene>
<protein>
    <submittedName>
        <fullName evidence="1">Uncharacterized protein</fullName>
    </submittedName>
</protein>
<organism evidence="1 2">
    <name type="scientific">Diphasiastrum complanatum</name>
    <name type="common">Issler's clubmoss</name>
    <name type="synonym">Lycopodium complanatum</name>
    <dbReference type="NCBI Taxonomy" id="34168"/>
    <lineage>
        <taxon>Eukaryota</taxon>
        <taxon>Viridiplantae</taxon>
        <taxon>Streptophyta</taxon>
        <taxon>Embryophyta</taxon>
        <taxon>Tracheophyta</taxon>
        <taxon>Lycopodiopsida</taxon>
        <taxon>Lycopodiales</taxon>
        <taxon>Lycopodiaceae</taxon>
        <taxon>Lycopodioideae</taxon>
        <taxon>Diphasiastrum</taxon>
    </lineage>
</organism>
<reference evidence="2" key="1">
    <citation type="journal article" date="2024" name="Proc. Natl. Acad. Sci. U.S.A.">
        <title>Extraordinary preservation of gene collinearity over three hundred million years revealed in homosporous lycophytes.</title>
        <authorList>
            <person name="Li C."/>
            <person name="Wickell D."/>
            <person name="Kuo L.Y."/>
            <person name="Chen X."/>
            <person name="Nie B."/>
            <person name="Liao X."/>
            <person name="Peng D."/>
            <person name="Ji J."/>
            <person name="Jenkins J."/>
            <person name="Williams M."/>
            <person name="Shu S."/>
            <person name="Plott C."/>
            <person name="Barry K."/>
            <person name="Rajasekar S."/>
            <person name="Grimwood J."/>
            <person name="Han X."/>
            <person name="Sun S."/>
            <person name="Hou Z."/>
            <person name="He W."/>
            <person name="Dai G."/>
            <person name="Sun C."/>
            <person name="Schmutz J."/>
            <person name="Leebens-Mack J.H."/>
            <person name="Li F.W."/>
            <person name="Wang L."/>
        </authorList>
    </citation>
    <scope>NUCLEOTIDE SEQUENCE [LARGE SCALE GENOMIC DNA]</scope>
    <source>
        <strain evidence="2">cv. PW_Plant_1</strain>
    </source>
</reference>
<evidence type="ECO:0000313" key="1">
    <source>
        <dbReference type="EMBL" id="KAJ7518618.1"/>
    </source>
</evidence>
<keyword evidence="2" id="KW-1185">Reference proteome</keyword>